<proteinExistence type="predicted"/>
<name>A0A7X6N0G5_9LACO</name>
<dbReference type="EMBL" id="JAAXPN010000001">
    <property type="protein sequence ID" value="NKZ23501.1"/>
    <property type="molecule type" value="Genomic_DNA"/>
</dbReference>
<dbReference type="Gene3D" id="1.10.246.150">
    <property type="match status" value="1"/>
</dbReference>
<evidence type="ECO:0000313" key="1">
    <source>
        <dbReference type="EMBL" id="NKZ23501.1"/>
    </source>
</evidence>
<comment type="caution">
    <text evidence="1">The sequence shown here is derived from an EMBL/GenBank/DDBJ whole genome shotgun (WGS) entry which is preliminary data.</text>
</comment>
<dbReference type="InterPro" id="IPR053746">
    <property type="entry name" value="Viral_HT_Connector_Assembly"/>
</dbReference>
<gene>
    <name evidence="1" type="ORF">HF964_01590</name>
</gene>
<dbReference type="RefSeq" id="WP_168721294.1">
    <property type="nucleotide sequence ID" value="NZ_JAAXPN010000001.1"/>
</dbReference>
<keyword evidence="2" id="KW-1185">Reference proteome</keyword>
<reference evidence="1 2" key="1">
    <citation type="submission" date="2020-04" db="EMBL/GenBank/DDBJ databases">
        <title>MicrobeNet Type strains.</title>
        <authorList>
            <person name="Nicholson A.C."/>
        </authorList>
    </citation>
    <scope>NUCLEOTIDE SEQUENCE [LARGE SCALE GENOMIC DNA]</scope>
    <source>
        <strain evidence="1 2">CCUG 61472</strain>
    </source>
</reference>
<protein>
    <submittedName>
        <fullName evidence="1">Phage head-tail connector protein</fullName>
    </submittedName>
</protein>
<accession>A0A7X6N0G5</accession>
<sequence length="113" mass="12929">MTIDDLTKVKVLLSIKDSNQDDLLNLLLEDNEARLLSYINQDGNTSVKFPTDLAWLLREITVRRFNRIGDEGKKSSSESDVSATWSDDDVQDFAVYLNKYRQRKGGRGTARFI</sequence>
<dbReference type="Pfam" id="PF05135">
    <property type="entry name" value="Phage_connect_1"/>
    <property type="match status" value="1"/>
</dbReference>
<organism evidence="1 2">
    <name type="scientific">Periweissella fabalis</name>
    <dbReference type="NCBI Taxonomy" id="1070421"/>
    <lineage>
        <taxon>Bacteria</taxon>
        <taxon>Bacillati</taxon>
        <taxon>Bacillota</taxon>
        <taxon>Bacilli</taxon>
        <taxon>Lactobacillales</taxon>
        <taxon>Lactobacillaceae</taxon>
        <taxon>Periweissella</taxon>
    </lineage>
</organism>
<evidence type="ECO:0000313" key="2">
    <source>
        <dbReference type="Proteomes" id="UP000549765"/>
    </source>
</evidence>
<dbReference type="InterPro" id="IPR021146">
    <property type="entry name" value="Phage_gp6-like_head-tail"/>
</dbReference>
<dbReference type="AlphaFoldDB" id="A0A7X6N0G5"/>
<dbReference type="Proteomes" id="UP000549765">
    <property type="component" value="Unassembled WGS sequence"/>
</dbReference>